<accession>A0ACC1WW80</accession>
<protein>
    <submittedName>
        <fullName evidence="1">TAF RNA polymerase I subunit A</fullName>
    </submittedName>
</protein>
<organism evidence="1 2">
    <name type="scientific">Melia azedarach</name>
    <name type="common">Chinaberry tree</name>
    <dbReference type="NCBI Taxonomy" id="155640"/>
    <lineage>
        <taxon>Eukaryota</taxon>
        <taxon>Viridiplantae</taxon>
        <taxon>Streptophyta</taxon>
        <taxon>Embryophyta</taxon>
        <taxon>Tracheophyta</taxon>
        <taxon>Spermatophyta</taxon>
        <taxon>Magnoliopsida</taxon>
        <taxon>eudicotyledons</taxon>
        <taxon>Gunneridae</taxon>
        <taxon>Pentapetalae</taxon>
        <taxon>rosids</taxon>
        <taxon>malvids</taxon>
        <taxon>Sapindales</taxon>
        <taxon>Meliaceae</taxon>
        <taxon>Melia</taxon>
    </lineage>
</organism>
<proteinExistence type="predicted"/>
<sequence>MNPLFYSPFDETNNDKGDSKQDLFVREHHAVTFEDAAAKEPKTRKRGLSVMRDEDHIQIPEKLHKSTVLSLTKPSYLLGLGSKNLRLENRNRLCYLLYKLVRQRNWVNASGVLSILLKGTTKEKRPTVNRLKYLVSMELLDHLESDCINSIRIKNVYDIWMKRIGSIKESPEVYSEHFFLNVTC</sequence>
<dbReference type="Proteomes" id="UP001164539">
    <property type="component" value="Chromosome 13"/>
</dbReference>
<evidence type="ECO:0000313" key="1">
    <source>
        <dbReference type="EMBL" id="KAJ4702694.1"/>
    </source>
</evidence>
<name>A0ACC1WW80_MELAZ</name>
<keyword evidence="2" id="KW-1185">Reference proteome</keyword>
<evidence type="ECO:0000313" key="2">
    <source>
        <dbReference type="Proteomes" id="UP001164539"/>
    </source>
</evidence>
<gene>
    <name evidence="1" type="ORF">OWV82_022705</name>
</gene>
<dbReference type="EMBL" id="CM051406">
    <property type="protein sequence ID" value="KAJ4702694.1"/>
    <property type="molecule type" value="Genomic_DNA"/>
</dbReference>
<reference evidence="1 2" key="1">
    <citation type="journal article" date="2023" name="Science">
        <title>Complex scaffold remodeling in plant triterpene biosynthesis.</title>
        <authorList>
            <person name="De La Pena R."/>
            <person name="Hodgson H."/>
            <person name="Liu J.C."/>
            <person name="Stephenson M.J."/>
            <person name="Martin A.C."/>
            <person name="Owen C."/>
            <person name="Harkess A."/>
            <person name="Leebens-Mack J."/>
            <person name="Jimenez L.E."/>
            <person name="Osbourn A."/>
            <person name="Sattely E.S."/>
        </authorList>
    </citation>
    <scope>NUCLEOTIDE SEQUENCE [LARGE SCALE GENOMIC DNA]</scope>
    <source>
        <strain evidence="2">cv. JPN11</strain>
        <tissue evidence="1">Leaf</tissue>
    </source>
</reference>
<comment type="caution">
    <text evidence="1">The sequence shown here is derived from an EMBL/GenBank/DDBJ whole genome shotgun (WGS) entry which is preliminary data.</text>
</comment>